<organism evidence="2">
    <name type="scientific">Euplotes crassus</name>
    <dbReference type="NCBI Taxonomy" id="5936"/>
    <lineage>
        <taxon>Eukaryota</taxon>
        <taxon>Sar</taxon>
        <taxon>Alveolata</taxon>
        <taxon>Ciliophora</taxon>
        <taxon>Intramacronucleata</taxon>
        <taxon>Spirotrichea</taxon>
        <taxon>Hypotrichia</taxon>
        <taxon>Euplotida</taxon>
        <taxon>Euplotidae</taxon>
        <taxon>Moneuplotes</taxon>
    </lineage>
</organism>
<feature type="chain" id="PRO_5030542462" description="Secreted protein" evidence="1">
    <location>
        <begin position="19"/>
        <end position="180"/>
    </location>
</feature>
<proteinExistence type="predicted"/>
<evidence type="ECO:0000256" key="1">
    <source>
        <dbReference type="SAM" id="SignalP"/>
    </source>
</evidence>
<dbReference type="AlphaFoldDB" id="A0A7S3KKT8"/>
<feature type="signal peptide" evidence="1">
    <location>
        <begin position="1"/>
        <end position="18"/>
    </location>
</feature>
<dbReference type="EMBL" id="HBIK01019439">
    <property type="protein sequence ID" value="CAE0384234.1"/>
    <property type="molecule type" value="Transcribed_RNA"/>
</dbReference>
<protein>
    <recommendedName>
        <fullName evidence="3">Secreted protein</fullName>
    </recommendedName>
</protein>
<sequence>MKVALLAFLIILVAAVNARSFNTYSRTSPLLSKISQLNAEQTPFDFYRGFILGWQTQQSQPGQCYNDNGAFFSSLNDTWTTFKRAYRPDTWFNFLDRIRINIDNFAKSLQSCQMHSILTKLERIVTSEGILEVSARLISQIVFLQNNIQVFMDSLATGEYRTAGIEGGKFLSAIIGVTVN</sequence>
<evidence type="ECO:0000313" key="2">
    <source>
        <dbReference type="EMBL" id="CAE0384234.1"/>
    </source>
</evidence>
<gene>
    <name evidence="2" type="ORF">ECRA1380_LOCUS9197</name>
</gene>
<evidence type="ECO:0008006" key="3">
    <source>
        <dbReference type="Google" id="ProtNLM"/>
    </source>
</evidence>
<reference evidence="2" key="1">
    <citation type="submission" date="2021-01" db="EMBL/GenBank/DDBJ databases">
        <authorList>
            <person name="Corre E."/>
            <person name="Pelletier E."/>
            <person name="Niang G."/>
            <person name="Scheremetjew M."/>
            <person name="Finn R."/>
            <person name="Kale V."/>
            <person name="Holt S."/>
            <person name="Cochrane G."/>
            <person name="Meng A."/>
            <person name="Brown T."/>
            <person name="Cohen L."/>
        </authorList>
    </citation>
    <scope>NUCLEOTIDE SEQUENCE</scope>
    <source>
        <strain evidence="2">CT5</strain>
    </source>
</reference>
<keyword evidence="1" id="KW-0732">Signal</keyword>
<accession>A0A7S3KKT8</accession>
<name>A0A7S3KKT8_EUPCR</name>